<dbReference type="AlphaFoldDB" id="A0A2M7CJ01"/>
<comment type="caution">
    <text evidence="1">The sequence shown here is derived from an EMBL/GenBank/DDBJ whole genome shotgun (WGS) entry which is preliminary data.</text>
</comment>
<name>A0A2M7CJ01_9BACT</name>
<accession>A0A2M7CJ01</accession>
<evidence type="ECO:0000313" key="2">
    <source>
        <dbReference type="Proteomes" id="UP000229966"/>
    </source>
</evidence>
<gene>
    <name evidence="1" type="ORF">COS38_00645</name>
</gene>
<sequence length="62" mass="6747">MIIFLIVIGYVSIYFLRAPLTNAPRQAPLESSGLLSKKNVMGFTPDTVTFLTGQAMGHFASN</sequence>
<evidence type="ECO:0000313" key="1">
    <source>
        <dbReference type="EMBL" id="PIV25631.1"/>
    </source>
</evidence>
<dbReference type="EMBL" id="PEUM01000017">
    <property type="protein sequence ID" value="PIV25631.1"/>
    <property type="molecule type" value="Genomic_DNA"/>
</dbReference>
<reference evidence="2" key="1">
    <citation type="submission" date="2017-09" db="EMBL/GenBank/DDBJ databases">
        <title>Depth-based differentiation of microbial function through sediment-hosted aquifers and enrichment of novel symbionts in the deep terrestrial subsurface.</title>
        <authorList>
            <person name="Probst A.J."/>
            <person name="Ladd B."/>
            <person name="Jarett J.K."/>
            <person name="Geller-Mcgrath D.E."/>
            <person name="Sieber C.M.K."/>
            <person name="Emerson J.B."/>
            <person name="Anantharaman K."/>
            <person name="Thomas B.C."/>
            <person name="Malmstrom R."/>
            <person name="Stieglmeier M."/>
            <person name="Klingl A."/>
            <person name="Woyke T."/>
            <person name="Ryan C.M."/>
            <person name="Banfield J.F."/>
        </authorList>
    </citation>
    <scope>NUCLEOTIDE SEQUENCE [LARGE SCALE GENOMIC DNA]</scope>
</reference>
<protein>
    <submittedName>
        <fullName evidence="1">Uncharacterized protein</fullName>
    </submittedName>
</protein>
<proteinExistence type="predicted"/>
<organism evidence="1 2">
    <name type="scientific">Candidatus Berkelbacteria bacterium CG03_land_8_20_14_0_80_40_36</name>
    <dbReference type="NCBI Taxonomy" id="1974509"/>
    <lineage>
        <taxon>Bacteria</taxon>
        <taxon>Candidatus Berkelbacteria</taxon>
    </lineage>
</organism>
<dbReference type="Proteomes" id="UP000229966">
    <property type="component" value="Unassembled WGS sequence"/>
</dbReference>